<gene>
    <name evidence="3" type="ORF">K435DRAFT_889908</name>
</gene>
<name>A0A4S8M4M8_DENBC</name>
<evidence type="ECO:0000313" key="3">
    <source>
        <dbReference type="EMBL" id="THU97154.1"/>
    </source>
</evidence>
<evidence type="ECO:0000313" key="4">
    <source>
        <dbReference type="Proteomes" id="UP000297245"/>
    </source>
</evidence>
<dbReference type="OrthoDB" id="5420143at2759"/>
<protein>
    <recommendedName>
        <fullName evidence="5">Ser-Thr-rich glycosyl-phosphatidyl-inositol-anchored membrane family-domain-containing protein</fullName>
    </recommendedName>
</protein>
<keyword evidence="2" id="KW-0732">Signal</keyword>
<proteinExistence type="predicted"/>
<feature type="region of interest" description="Disordered" evidence="1">
    <location>
        <begin position="114"/>
        <end position="177"/>
    </location>
</feature>
<reference evidence="3 4" key="1">
    <citation type="journal article" date="2019" name="Nat. Ecol. Evol.">
        <title>Megaphylogeny resolves global patterns of mushroom evolution.</title>
        <authorList>
            <person name="Varga T."/>
            <person name="Krizsan K."/>
            <person name="Foldi C."/>
            <person name="Dima B."/>
            <person name="Sanchez-Garcia M."/>
            <person name="Sanchez-Ramirez S."/>
            <person name="Szollosi G.J."/>
            <person name="Szarkandi J.G."/>
            <person name="Papp V."/>
            <person name="Albert L."/>
            <person name="Andreopoulos W."/>
            <person name="Angelini C."/>
            <person name="Antonin V."/>
            <person name="Barry K.W."/>
            <person name="Bougher N.L."/>
            <person name="Buchanan P."/>
            <person name="Buyck B."/>
            <person name="Bense V."/>
            <person name="Catcheside P."/>
            <person name="Chovatia M."/>
            <person name="Cooper J."/>
            <person name="Damon W."/>
            <person name="Desjardin D."/>
            <person name="Finy P."/>
            <person name="Geml J."/>
            <person name="Haridas S."/>
            <person name="Hughes K."/>
            <person name="Justo A."/>
            <person name="Karasinski D."/>
            <person name="Kautmanova I."/>
            <person name="Kiss B."/>
            <person name="Kocsube S."/>
            <person name="Kotiranta H."/>
            <person name="LaButti K.M."/>
            <person name="Lechner B.E."/>
            <person name="Liimatainen K."/>
            <person name="Lipzen A."/>
            <person name="Lukacs Z."/>
            <person name="Mihaltcheva S."/>
            <person name="Morgado L.N."/>
            <person name="Niskanen T."/>
            <person name="Noordeloos M.E."/>
            <person name="Ohm R.A."/>
            <person name="Ortiz-Santana B."/>
            <person name="Ovrebo C."/>
            <person name="Racz N."/>
            <person name="Riley R."/>
            <person name="Savchenko A."/>
            <person name="Shiryaev A."/>
            <person name="Soop K."/>
            <person name="Spirin V."/>
            <person name="Szebenyi C."/>
            <person name="Tomsovsky M."/>
            <person name="Tulloss R.E."/>
            <person name="Uehling J."/>
            <person name="Grigoriev I.V."/>
            <person name="Vagvolgyi C."/>
            <person name="Papp T."/>
            <person name="Martin F.M."/>
            <person name="Miettinen O."/>
            <person name="Hibbett D.S."/>
            <person name="Nagy L.G."/>
        </authorList>
    </citation>
    <scope>NUCLEOTIDE SEQUENCE [LARGE SCALE GENOMIC DNA]</scope>
    <source>
        <strain evidence="3 4">CBS 962.96</strain>
    </source>
</reference>
<sequence>MFNKIALVAAVLPFVQALTWGAPPTDAVSTQQSTLTWTATDSDTVFSIELTHPLLNDKIAIANNVNPGDQSITVTWPVLIGRDGYTVQAVNIGNITDVFATSSAFNIAAPPSVSQSSTASGASGASSGTASGSAASTTATAPTSASRTTPSGSGSNSASGSASQTAPNSSSSSAAPTSINGNGATSAKVNGGLVALAAAGAALFAL</sequence>
<feature type="signal peptide" evidence="2">
    <location>
        <begin position="1"/>
        <end position="21"/>
    </location>
</feature>
<keyword evidence="4" id="KW-1185">Reference proteome</keyword>
<dbReference type="EMBL" id="ML179161">
    <property type="protein sequence ID" value="THU97154.1"/>
    <property type="molecule type" value="Genomic_DNA"/>
</dbReference>
<feature type="chain" id="PRO_5020579915" description="Ser-Thr-rich glycosyl-phosphatidyl-inositol-anchored membrane family-domain-containing protein" evidence="2">
    <location>
        <begin position="22"/>
        <end position="206"/>
    </location>
</feature>
<organism evidence="3 4">
    <name type="scientific">Dendrothele bispora (strain CBS 962.96)</name>
    <dbReference type="NCBI Taxonomy" id="1314807"/>
    <lineage>
        <taxon>Eukaryota</taxon>
        <taxon>Fungi</taxon>
        <taxon>Dikarya</taxon>
        <taxon>Basidiomycota</taxon>
        <taxon>Agaricomycotina</taxon>
        <taxon>Agaricomycetes</taxon>
        <taxon>Agaricomycetidae</taxon>
        <taxon>Agaricales</taxon>
        <taxon>Agaricales incertae sedis</taxon>
        <taxon>Dendrothele</taxon>
    </lineage>
</organism>
<accession>A0A4S8M4M8</accession>
<evidence type="ECO:0000256" key="1">
    <source>
        <dbReference type="SAM" id="MobiDB-lite"/>
    </source>
</evidence>
<dbReference type="AlphaFoldDB" id="A0A4S8M4M8"/>
<evidence type="ECO:0008006" key="5">
    <source>
        <dbReference type="Google" id="ProtNLM"/>
    </source>
</evidence>
<evidence type="ECO:0000256" key="2">
    <source>
        <dbReference type="SAM" id="SignalP"/>
    </source>
</evidence>
<dbReference type="Proteomes" id="UP000297245">
    <property type="component" value="Unassembled WGS sequence"/>
</dbReference>